<dbReference type="PROSITE" id="PS01358">
    <property type="entry name" value="ZF_RANBP2_1"/>
    <property type="match status" value="1"/>
</dbReference>
<dbReference type="PANTHER" id="PTHR11685">
    <property type="entry name" value="RBR FAMILY RING FINGER AND IBR DOMAIN-CONTAINING"/>
    <property type="match status" value="1"/>
</dbReference>
<dbReference type="InterPro" id="IPR045840">
    <property type="entry name" value="Ariadne"/>
</dbReference>
<evidence type="ECO:0000256" key="2">
    <source>
        <dbReference type="ARBA" id="ARBA00001947"/>
    </source>
</evidence>
<name>A0ABM1GKL8_SOLPN</name>
<keyword evidence="5" id="KW-0808">Transferase</keyword>
<evidence type="ECO:0000256" key="4">
    <source>
        <dbReference type="ARBA" id="ARBA00012251"/>
    </source>
</evidence>
<evidence type="ECO:0000256" key="6">
    <source>
        <dbReference type="ARBA" id="ARBA00022723"/>
    </source>
</evidence>
<dbReference type="Proteomes" id="UP000694930">
    <property type="component" value="Chromosome 1"/>
</dbReference>
<reference evidence="13" key="1">
    <citation type="journal article" date="2014" name="Nat. Genet.">
        <title>The genome of the stress-tolerant wild tomato species Solanum pennellii.</title>
        <authorList>
            <person name="Bolger A."/>
            <person name="Scossa F."/>
            <person name="Bolger M.E."/>
            <person name="Lanz C."/>
            <person name="Maumus F."/>
            <person name="Tohge T."/>
            <person name="Quesneville H."/>
            <person name="Alseekh S."/>
            <person name="Sorensen I."/>
            <person name="Lichtenstein G."/>
            <person name="Fich E.A."/>
            <person name="Conte M."/>
            <person name="Keller H."/>
            <person name="Schneeberger K."/>
            <person name="Schwacke R."/>
            <person name="Ofner I."/>
            <person name="Vrebalov J."/>
            <person name="Xu Y."/>
            <person name="Osorio S."/>
            <person name="Aflitos S.A."/>
            <person name="Schijlen E."/>
            <person name="Jimenez-Gomez J.M."/>
            <person name="Ryngajllo M."/>
            <person name="Kimura S."/>
            <person name="Kumar R."/>
            <person name="Koenig D."/>
            <person name="Headland L.R."/>
            <person name="Maloof J.N."/>
            <person name="Sinha N."/>
            <person name="van Ham R.C."/>
            <person name="Lankhorst R.K."/>
            <person name="Mao L."/>
            <person name="Vogel A."/>
            <person name="Arsova B."/>
            <person name="Panstruga R."/>
            <person name="Fei Z."/>
            <person name="Rose J.K."/>
            <person name="Zamir D."/>
            <person name="Carrari F."/>
            <person name="Giovannoni J.J."/>
            <person name="Weigel D."/>
            <person name="Usadel B."/>
            <person name="Fernie A.R."/>
        </authorList>
    </citation>
    <scope>NUCLEOTIDE SEQUENCE [LARGE SCALE GENOMIC DNA]</scope>
    <source>
        <strain evidence="13">cv. LA0716</strain>
    </source>
</reference>
<dbReference type="Pfam" id="PF19422">
    <property type="entry name" value="Ariadne"/>
    <property type="match status" value="1"/>
</dbReference>
<keyword evidence="10" id="KW-0862">Zinc</keyword>
<dbReference type="Pfam" id="PF01485">
    <property type="entry name" value="IBR"/>
    <property type="match status" value="1"/>
</dbReference>
<keyword evidence="6" id="KW-0479">Metal-binding</keyword>
<dbReference type="CDD" id="cd20346">
    <property type="entry name" value="BRcat_RBR_ANKIB1"/>
    <property type="match status" value="1"/>
</dbReference>
<evidence type="ECO:0000256" key="3">
    <source>
        <dbReference type="ARBA" id="ARBA00005884"/>
    </source>
</evidence>
<sequence>MDSDHEFYDMYSDDEEEDSNNVDESNIDIDKQKNYKILKDFDIRQLVKEDISKISTILSVSRDVSLALLRRYNWKVDRANEEWFANEQEVRKSIGMFLCDNDNNNYVSVSKKSKNNDNIVNCGICFEEYNDVVYATCRKHPFCKLCWEGYIGASINYSGPNKCLDLRCPDPSCEAMVGESIIVELASERDKSKYYDYLFRSYIEENKKTKWCPYPGCECAVEFEIGSDDYSVICDCSNGFCWNCLEEIHRPINCDMVAKWKYVNEEESANTNWFRAFTKKCPKCDKSIEKNMGCMHMTCRCGYQFCWLCFKQWGVCASRCNRYEEKKEVTKSKEKIERYTHYYERWLSNGKSKDKALNDLKEMKEEGLKKLSNDNSLPEEELGFIIEAWEQIVECRRVLKWTYAYGFYLPKEEEAKTQFFEYLQGEAEAGLERLHHCVEKDLMKHLRSDEMDYTDKGSYKKFANFRSRVIGLTKITRNYFEKLVMALENGLQDVTNNPTKKIEQPMSSNSTSNNIMWMCDRCTFLNEDIHTVCQMCIED</sequence>
<evidence type="ECO:0000256" key="1">
    <source>
        <dbReference type="ARBA" id="ARBA00001798"/>
    </source>
</evidence>
<dbReference type="GeneID" id="107016385"/>
<dbReference type="InterPro" id="IPR036443">
    <property type="entry name" value="Znf_RanBP2_sf"/>
</dbReference>
<evidence type="ECO:0000256" key="5">
    <source>
        <dbReference type="ARBA" id="ARBA00022679"/>
    </source>
</evidence>
<feature type="compositionally biased region" description="Acidic residues" evidence="11">
    <location>
        <begin position="11"/>
        <end position="25"/>
    </location>
</feature>
<evidence type="ECO:0000313" key="14">
    <source>
        <dbReference type="RefSeq" id="XP_015072355.1"/>
    </source>
</evidence>
<feature type="region of interest" description="Disordered" evidence="11">
    <location>
        <begin position="1"/>
        <end position="25"/>
    </location>
</feature>
<keyword evidence="9" id="KW-0833">Ubl conjugation pathway</keyword>
<dbReference type="InterPro" id="IPR002867">
    <property type="entry name" value="IBR_dom"/>
</dbReference>
<dbReference type="SUPFAM" id="SSF90209">
    <property type="entry name" value="Ran binding protein zinc finger-like"/>
    <property type="match status" value="1"/>
</dbReference>
<evidence type="ECO:0000256" key="11">
    <source>
        <dbReference type="SAM" id="MobiDB-lite"/>
    </source>
</evidence>
<feature type="domain" description="RING-type" evidence="12">
    <location>
        <begin position="118"/>
        <end position="324"/>
    </location>
</feature>
<accession>A0ABM1GKL8</accession>
<dbReference type="InterPro" id="IPR044066">
    <property type="entry name" value="TRIAD_supradom"/>
</dbReference>
<dbReference type="RefSeq" id="XP_015072355.1">
    <property type="nucleotide sequence ID" value="XM_015216869.1"/>
</dbReference>
<evidence type="ECO:0000256" key="9">
    <source>
        <dbReference type="ARBA" id="ARBA00022786"/>
    </source>
</evidence>
<dbReference type="InterPro" id="IPR001876">
    <property type="entry name" value="Znf_RanBP2"/>
</dbReference>
<protein>
    <recommendedName>
        <fullName evidence="4">RBR-type E3 ubiquitin transferase</fullName>
        <ecNumber evidence="4">2.3.2.31</ecNumber>
    </recommendedName>
</protein>
<dbReference type="InterPro" id="IPR013083">
    <property type="entry name" value="Znf_RING/FYVE/PHD"/>
</dbReference>
<dbReference type="Pfam" id="PF22191">
    <property type="entry name" value="IBR_1"/>
    <property type="match status" value="1"/>
</dbReference>
<dbReference type="PROSITE" id="PS51873">
    <property type="entry name" value="TRIAD"/>
    <property type="match status" value="1"/>
</dbReference>
<evidence type="ECO:0000256" key="7">
    <source>
        <dbReference type="ARBA" id="ARBA00022737"/>
    </source>
</evidence>
<keyword evidence="8" id="KW-0863">Zinc-finger</keyword>
<reference evidence="14" key="2">
    <citation type="submission" date="2025-08" db="UniProtKB">
        <authorList>
            <consortium name="RefSeq"/>
        </authorList>
    </citation>
    <scope>IDENTIFICATION</scope>
</reference>
<comment type="similarity">
    <text evidence="3">Belongs to the RBR family. Ariadne subfamily.</text>
</comment>
<comment type="catalytic activity">
    <reaction evidence="1">
        <text>[E2 ubiquitin-conjugating enzyme]-S-ubiquitinyl-L-cysteine + [acceptor protein]-L-lysine = [E2 ubiquitin-conjugating enzyme]-L-cysteine + [acceptor protein]-N(6)-ubiquitinyl-L-lysine.</text>
        <dbReference type="EC" id="2.3.2.31"/>
    </reaction>
</comment>
<keyword evidence="13" id="KW-1185">Reference proteome</keyword>
<keyword evidence="7" id="KW-0677">Repeat</keyword>
<dbReference type="SMART" id="SM00647">
    <property type="entry name" value="IBR"/>
    <property type="match status" value="2"/>
</dbReference>
<dbReference type="SUPFAM" id="SSF57850">
    <property type="entry name" value="RING/U-box"/>
    <property type="match status" value="3"/>
</dbReference>
<dbReference type="InterPro" id="IPR031127">
    <property type="entry name" value="E3_UB_ligase_RBR"/>
</dbReference>
<dbReference type="Gene3D" id="3.30.40.10">
    <property type="entry name" value="Zinc/RING finger domain, C3HC4 (zinc finger)"/>
    <property type="match status" value="1"/>
</dbReference>
<evidence type="ECO:0000256" key="10">
    <source>
        <dbReference type="ARBA" id="ARBA00022833"/>
    </source>
</evidence>
<evidence type="ECO:0000313" key="13">
    <source>
        <dbReference type="Proteomes" id="UP000694930"/>
    </source>
</evidence>
<evidence type="ECO:0000259" key="12">
    <source>
        <dbReference type="PROSITE" id="PS51873"/>
    </source>
</evidence>
<gene>
    <name evidence="14" type="primary">LOC107016385</name>
</gene>
<evidence type="ECO:0000256" key="8">
    <source>
        <dbReference type="ARBA" id="ARBA00022771"/>
    </source>
</evidence>
<dbReference type="Gene3D" id="1.20.120.1750">
    <property type="match status" value="1"/>
</dbReference>
<proteinExistence type="inferred from homology"/>
<dbReference type="EC" id="2.3.2.31" evidence="4"/>
<comment type="cofactor">
    <cofactor evidence="2">
        <name>Zn(2+)</name>
        <dbReference type="ChEBI" id="CHEBI:29105"/>
    </cofactor>
</comment>
<organism evidence="13 14">
    <name type="scientific">Solanum pennellii</name>
    <name type="common">Tomato</name>
    <name type="synonym">Lycopersicon pennellii</name>
    <dbReference type="NCBI Taxonomy" id="28526"/>
    <lineage>
        <taxon>Eukaryota</taxon>
        <taxon>Viridiplantae</taxon>
        <taxon>Streptophyta</taxon>
        <taxon>Embryophyta</taxon>
        <taxon>Tracheophyta</taxon>
        <taxon>Spermatophyta</taxon>
        <taxon>Magnoliopsida</taxon>
        <taxon>eudicotyledons</taxon>
        <taxon>Gunneridae</taxon>
        <taxon>Pentapetalae</taxon>
        <taxon>asterids</taxon>
        <taxon>lamiids</taxon>
        <taxon>Solanales</taxon>
        <taxon>Solanaceae</taxon>
        <taxon>Solanoideae</taxon>
        <taxon>Solaneae</taxon>
        <taxon>Solanum</taxon>
        <taxon>Solanum subgen. Lycopersicon</taxon>
    </lineage>
</organism>